<evidence type="ECO:0000256" key="4">
    <source>
        <dbReference type="ARBA" id="ARBA00022728"/>
    </source>
</evidence>
<evidence type="ECO:0000256" key="6">
    <source>
        <dbReference type="ARBA" id="ARBA00023242"/>
    </source>
</evidence>
<name>A0A7S1T518_9RHOD</name>
<evidence type="ECO:0000256" key="8">
    <source>
        <dbReference type="SAM" id="MobiDB-lite"/>
    </source>
</evidence>
<organism evidence="9">
    <name type="scientific">Compsopogon caeruleus</name>
    <dbReference type="NCBI Taxonomy" id="31354"/>
    <lineage>
        <taxon>Eukaryota</taxon>
        <taxon>Rhodophyta</taxon>
        <taxon>Compsopogonophyceae</taxon>
        <taxon>Compsopogonales</taxon>
        <taxon>Compsopogonaceae</taxon>
        <taxon>Compsopogon</taxon>
    </lineage>
</organism>
<dbReference type="GO" id="GO:0000398">
    <property type="term" value="P:mRNA splicing, via spliceosome"/>
    <property type="evidence" value="ECO:0007669"/>
    <property type="project" value="UniProtKB-UniRule"/>
</dbReference>
<dbReference type="PANTHER" id="PTHR23142">
    <property type="entry name" value="PRE-MRNA-SPLICING FACTOR 38A-RELATED"/>
    <property type="match status" value="1"/>
</dbReference>
<evidence type="ECO:0000256" key="5">
    <source>
        <dbReference type="ARBA" id="ARBA00023187"/>
    </source>
</evidence>
<feature type="compositionally biased region" description="Polar residues" evidence="8">
    <location>
        <begin position="248"/>
        <end position="266"/>
    </location>
</feature>
<gene>
    <name evidence="9" type="ORF">CCAE0312_LOCUS32</name>
</gene>
<dbReference type="Pfam" id="PF03371">
    <property type="entry name" value="PRP38"/>
    <property type="match status" value="1"/>
</dbReference>
<evidence type="ECO:0000256" key="7">
    <source>
        <dbReference type="RuleBase" id="RU367025"/>
    </source>
</evidence>
<protein>
    <recommendedName>
        <fullName evidence="7">Pre-mRNA-splicing factor 38</fullName>
    </recommendedName>
</protein>
<proteinExistence type="inferred from homology"/>
<comment type="function">
    <text evidence="7">Required for pre-mRNA splicing.</text>
</comment>
<dbReference type="EMBL" id="HBGH01000080">
    <property type="protein sequence ID" value="CAD9220061.1"/>
    <property type="molecule type" value="Transcribed_RNA"/>
</dbReference>
<sequence>MANVTDPLALNAHGTDPQLMVEKITREKIYQSRFWKEKCFGLSATSLLDRAVELSYVGGVHGSLRKPCAFLALVLKMLQLGPDRDIIYEYIHQDALKYVRVLGAFYLRLVGRGHEVYTHLEPLLIDYRKVRRRRRDAAVELTHVDELVDEMLTVEDMFDIKLPRLPSRTMLVETGQLGPRRTPLEGDIDEFENSWQSNTVEDEVELDDQQRSSPINKQPPLSLRLKGRRSKRSAAPAKYQDDEGESAPLSSTLNLPGNDATASVNDGSVEYWNEMRQKLGLEPLK</sequence>
<evidence type="ECO:0000256" key="3">
    <source>
        <dbReference type="ARBA" id="ARBA00022664"/>
    </source>
</evidence>
<evidence type="ECO:0000313" key="9">
    <source>
        <dbReference type="EMBL" id="CAD9220061.1"/>
    </source>
</evidence>
<keyword evidence="6 7" id="KW-0539">Nucleus</keyword>
<comment type="subcellular location">
    <subcellularLocation>
        <location evidence="1 7">Nucleus</location>
    </subcellularLocation>
</comment>
<comment type="similarity">
    <text evidence="2 7">Belongs to the PRP38 family.</text>
</comment>
<dbReference type="GO" id="GO:0005681">
    <property type="term" value="C:spliceosomal complex"/>
    <property type="evidence" value="ECO:0007669"/>
    <property type="project" value="UniProtKB-KW"/>
</dbReference>
<feature type="region of interest" description="Disordered" evidence="8">
    <location>
        <begin position="203"/>
        <end position="266"/>
    </location>
</feature>
<accession>A0A7S1T518</accession>
<keyword evidence="5 7" id="KW-0508">mRNA splicing</keyword>
<dbReference type="InterPro" id="IPR005037">
    <property type="entry name" value="PRP38"/>
</dbReference>
<keyword evidence="3 7" id="KW-0507">mRNA processing</keyword>
<reference evidence="9" key="1">
    <citation type="submission" date="2021-01" db="EMBL/GenBank/DDBJ databases">
        <authorList>
            <person name="Corre E."/>
            <person name="Pelletier E."/>
            <person name="Niang G."/>
            <person name="Scheremetjew M."/>
            <person name="Finn R."/>
            <person name="Kale V."/>
            <person name="Holt S."/>
            <person name="Cochrane G."/>
            <person name="Meng A."/>
            <person name="Brown T."/>
            <person name="Cohen L."/>
        </authorList>
    </citation>
    <scope>NUCLEOTIDE SEQUENCE</scope>
    <source>
        <strain evidence="9">SAG 36.94</strain>
    </source>
</reference>
<evidence type="ECO:0000256" key="2">
    <source>
        <dbReference type="ARBA" id="ARBA00006164"/>
    </source>
</evidence>
<keyword evidence="4 7" id="KW-0747">Spliceosome</keyword>
<dbReference type="AlphaFoldDB" id="A0A7S1T518"/>
<evidence type="ECO:0000256" key="1">
    <source>
        <dbReference type="ARBA" id="ARBA00004123"/>
    </source>
</evidence>